<organism evidence="2 3">
    <name type="scientific">Bacteroides oleiciplenus YIT 12058</name>
    <dbReference type="NCBI Taxonomy" id="742727"/>
    <lineage>
        <taxon>Bacteria</taxon>
        <taxon>Pseudomonadati</taxon>
        <taxon>Bacteroidota</taxon>
        <taxon>Bacteroidia</taxon>
        <taxon>Bacteroidales</taxon>
        <taxon>Bacteroidaceae</taxon>
        <taxon>Bacteroides</taxon>
    </lineage>
</organism>
<gene>
    <name evidence="2" type="ORF">HMPREF9447_00769</name>
</gene>
<dbReference type="Pfam" id="PF14064">
    <property type="entry name" value="HmuY"/>
    <property type="match status" value="1"/>
</dbReference>
<feature type="chain" id="PRO_5003926525" description="HmuY family protein" evidence="1">
    <location>
        <begin position="26"/>
        <end position="242"/>
    </location>
</feature>
<dbReference type="RefSeq" id="WP_009128227.1">
    <property type="nucleotide sequence ID" value="NZ_JH992940.1"/>
</dbReference>
<evidence type="ECO:0000313" key="3">
    <source>
        <dbReference type="Proteomes" id="UP000009872"/>
    </source>
</evidence>
<evidence type="ECO:0008006" key="4">
    <source>
        <dbReference type="Google" id="ProtNLM"/>
    </source>
</evidence>
<name>K9E5A2_9BACE</name>
<reference evidence="2 3" key="1">
    <citation type="submission" date="2012-09" db="EMBL/GenBank/DDBJ databases">
        <title>The Genome Sequence of Bacteroides oleiciplenus YIT 12058.</title>
        <authorList>
            <consortium name="The Broad Institute Genome Sequencing Platform"/>
            <person name="Earl A."/>
            <person name="Ward D."/>
            <person name="Feldgarden M."/>
            <person name="Gevers D."/>
            <person name="Morotomi M."/>
            <person name="Walker B."/>
            <person name="Young S.K."/>
            <person name="Zeng Q."/>
            <person name="Gargeya S."/>
            <person name="Fitzgerald M."/>
            <person name="Haas B."/>
            <person name="Abouelleil A."/>
            <person name="Alvarado L."/>
            <person name="Arachchi H.M."/>
            <person name="Berlin A.M."/>
            <person name="Chapman S.B."/>
            <person name="Goldberg J."/>
            <person name="Griggs A."/>
            <person name="Gujja S."/>
            <person name="Hansen M."/>
            <person name="Howarth C."/>
            <person name="Imamovic A."/>
            <person name="Larimer J."/>
            <person name="McCowen C."/>
            <person name="Montmayeur A."/>
            <person name="Murphy C."/>
            <person name="Neiman D."/>
            <person name="Pearson M."/>
            <person name="Priest M."/>
            <person name="Roberts A."/>
            <person name="Saif S."/>
            <person name="Shea T."/>
            <person name="Sisk P."/>
            <person name="Sykes S."/>
            <person name="Wortman J."/>
            <person name="Nusbaum C."/>
            <person name="Birren B."/>
        </authorList>
    </citation>
    <scope>NUCLEOTIDE SEQUENCE [LARGE SCALE GENOMIC DNA]</scope>
    <source>
        <strain evidence="2 3">YIT 12058</strain>
    </source>
</reference>
<evidence type="ECO:0000256" key="1">
    <source>
        <dbReference type="SAM" id="SignalP"/>
    </source>
</evidence>
<dbReference type="EMBL" id="ADLF01000002">
    <property type="protein sequence ID" value="EKU92319.1"/>
    <property type="molecule type" value="Genomic_DNA"/>
</dbReference>
<protein>
    <recommendedName>
        <fullName evidence="4">HmuY family protein</fullName>
    </recommendedName>
</protein>
<sequence length="242" mass="27542">MKRKNTFVFSLWMLAVILTTSCIHDIEYDADEFDGKILSRITGYGGISQDTNDWMYFNLRTGEVFNENFSGEDIKEGEQIERTDWDFAFCGYHMRTNSGTSGHGRGGALDAGSGEYENWTSSSQLPADAAWVTDTDKDVYVTYSQKDWYSYLNKNGLDENEHPWFDPNSGPQRTLTSANKLLDNAIAVSGPPMTYTPSYHTYIIRCADGETYFKLQIVSWYNTHTEIDDTGGQLSYYIDKLN</sequence>
<dbReference type="eggNOG" id="ENOG503304P">
    <property type="taxonomic scope" value="Bacteria"/>
</dbReference>
<dbReference type="AlphaFoldDB" id="K9E5A2"/>
<dbReference type="HOGENOM" id="CLU_1169835_0_0_10"/>
<dbReference type="STRING" id="742727.HMPREF9447_00769"/>
<dbReference type="Proteomes" id="UP000009872">
    <property type="component" value="Unassembled WGS sequence"/>
</dbReference>
<comment type="caution">
    <text evidence="2">The sequence shown here is derived from an EMBL/GenBank/DDBJ whole genome shotgun (WGS) entry which is preliminary data.</text>
</comment>
<feature type="signal peptide" evidence="1">
    <location>
        <begin position="1"/>
        <end position="25"/>
    </location>
</feature>
<proteinExistence type="predicted"/>
<dbReference type="CDD" id="cd12105">
    <property type="entry name" value="HmuY"/>
    <property type="match status" value="1"/>
</dbReference>
<dbReference type="InterPro" id="IPR025921">
    <property type="entry name" value="HmuY"/>
</dbReference>
<evidence type="ECO:0000313" key="2">
    <source>
        <dbReference type="EMBL" id="EKU92319.1"/>
    </source>
</evidence>
<dbReference type="PATRIC" id="fig|742727.4.peg.769"/>
<keyword evidence="3" id="KW-1185">Reference proteome</keyword>
<keyword evidence="1" id="KW-0732">Signal</keyword>
<accession>K9E5A2</accession>
<dbReference type="PROSITE" id="PS51257">
    <property type="entry name" value="PROKAR_LIPOPROTEIN"/>
    <property type="match status" value="1"/>
</dbReference>